<keyword evidence="1" id="KW-0479">Metal-binding</keyword>
<dbReference type="InParanoid" id="A0A6J2YVG5"/>
<dbReference type="SMART" id="SM00355">
    <property type="entry name" value="ZnF_C2H2"/>
    <property type="match status" value="2"/>
</dbReference>
<evidence type="ECO:0000259" key="3">
    <source>
        <dbReference type="PROSITE" id="PS50966"/>
    </source>
</evidence>
<dbReference type="RefSeq" id="XP_030767272.1">
    <property type="nucleotide sequence ID" value="XM_030911412.1"/>
</dbReference>
<name>A0A6J2YVG5_SITOR</name>
<accession>A0A6J2YVG5</accession>
<dbReference type="PROSITE" id="PS50966">
    <property type="entry name" value="ZF_SWIM"/>
    <property type="match status" value="1"/>
</dbReference>
<dbReference type="Pfam" id="PF10551">
    <property type="entry name" value="MULE"/>
    <property type="match status" value="1"/>
</dbReference>
<dbReference type="AlphaFoldDB" id="A0A6J2YVG5"/>
<evidence type="ECO:0000256" key="1">
    <source>
        <dbReference type="PROSITE-ProRule" id="PRU00325"/>
    </source>
</evidence>
<dbReference type="KEGG" id="soy:115891022"/>
<dbReference type="GeneID" id="115891022"/>
<dbReference type="GO" id="GO:0008270">
    <property type="term" value="F:zinc ion binding"/>
    <property type="evidence" value="ECO:0007669"/>
    <property type="project" value="UniProtKB-KW"/>
</dbReference>
<evidence type="ECO:0000313" key="5">
    <source>
        <dbReference type="RefSeq" id="XP_030767272.1"/>
    </source>
</evidence>
<dbReference type="PANTHER" id="PTHR33936">
    <property type="entry name" value="PROTEIN CBG17840"/>
    <property type="match status" value="1"/>
</dbReference>
<evidence type="ECO:0000313" key="4">
    <source>
        <dbReference type="Proteomes" id="UP000504635"/>
    </source>
</evidence>
<dbReference type="PROSITE" id="PS00028">
    <property type="entry name" value="ZINC_FINGER_C2H2_1"/>
    <property type="match status" value="1"/>
</dbReference>
<keyword evidence="1" id="KW-0863">Zinc-finger</keyword>
<gene>
    <name evidence="5" type="primary">LOC115891022</name>
</gene>
<reference evidence="5" key="1">
    <citation type="submission" date="2025-08" db="UniProtKB">
        <authorList>
            <consortium name="RefSeq"/>
        </authorList>
    </citation>
    <scope>IDENTIFICATION</scope>
    <source>
        <tissue evidence="5">Gonads</tissue>
    </source>
</reference>
<sequence>MEAHTSQSQTKNKKCPLCDLEFSCVSARNRHMKNFHNQILNTNARKSHIICPLCTENEIVCGSYKILEEHLEVNHGIKLEIETHNFATRESYEEWFEEQKIKTNYVSARSKKINEYVEKSYNCNRSNSEGHISKCSKRTEKAGGSIKIYGICPSRLNIKIWQTEETTVKFWKSHVGHEEEIRSQHLSEKEKNEIVSKLSSGVTVERIISDARKITSETENIQRINILNRKDVSYLMKKHNIMKKKHENSMIAVALKVEEWNANGKNYCFFFKQQGESHPVLRVEDFCLGFMNEIMERKLMDCCRIICMDGTHCTNQKGMDLTIMLVKDDRNMGFPVAFFLSNRLDQVVQEVFLQALRDKVNRVIEPQYFMTDDDSKYYNAWVKTMGTTPRRLLCSWHIIKNWVIQGRSKIRNEEIKKTMKTDLKKILNETKVEKFAQLTQKYFQKLQNADEHVFLNYLTKYYYQSEERITMWAHCHRINAGINTNMALESLNNLLKTNQLKRKSNITIDRLLEEIENLVDGKMWQRILMFERPHSNTYQDRIVTKAHKLAEIMKANHVEVLEVGFGEFRVKSSTGNSFYKILYKELCETECKTLYCKICKVCIHRYICDCPEYAIKTTICKHIHLVCLHEHRPGSESVLGDVAQLLSKNKSSDIKEEHKEEIEDFIREKRSNNNDLPMIDDTEDYNLTQRTEIANTFKNFILSLNGEAFKRVVGKYSLIMDQENRLAGHKRKMDKQEFFPTKRRK</sequence>
<dbReference type="Proteomes" id="UP000504635">
    <property type="component" value="Unplaced"/>
</dbReference>
<protein>
    <submittedName>
        <fullName evidence="5">Uncharacterized protein LOC115891022 isoform X1</fullName>
    </submittedName>
</protein>
<dbReference type="InterPro" id="IPR007527">
    <property type="entry name" value="Znf_SWIM"/>
</dbReference>
<feature type="domain" description="SWIM-type" evidence="3">
    <location>
        <begin position="599"/>
        <end position="631"/>
    </location>
</feature>
<dbReference type="InterPro" id="IPR052797">
    <property type="entry name" value="RegFact_GeneExpr_CellDeath"/>
</dbReference>
<organism evidence="4 5">
    <name type="scientific">Sitophilus oryzae</name>
    <name type="common">Rice weevil</name>
    <name type="synonym">Curculio oryzae</name>
    <dbReference type="NCBI Taxonomy" id="7048"/>
    <lineage>
        <taxon>Eukaryota</taxon>
        <taxon>Metazoa</taxon>
        <taxon>Ecdysozoa</taxon>
        <taxon>Arthropoda</taxon>
        <taxon>Hexapoda</taxon>
        <taxon>Insecta</taxon>
        <taxon>Pterygota</taxon>
        <taxon>Neoptera</taxon>
        <taxon>Endopterygota</taxon>
        <taxon>Coleoptera</taxon>
        <taxon>Polyphaga</taxon>
        <taxon>Cucujiformia</taxon>
        <taxon>Curculionidae</taxon>
        <taxon>Dryophthorinae</taxon>
        <taxon>Sitophilus</taxon>
    </lineage>
</organism>
<keyword evidence="1" id="KW-0862">Zinc</keyword>
<dbReference type="InterPro" id="IPR018289">
    <property type="entry name" value="MULE_transposase_dom"/>
</dbReference>
<dbReference type="PANTHER" id="PTHR33936:SF25">
    <property type="entry name" value="C2H2-TYPE DOMAIN-CONTAINING PROTEIN"/>
    <property type="match status" value="1"/>
</dbReference>
<keyword evidence="2" id="KW-0175">Coiled coil</keyword>
<evidence type="ECO:0000256" key="2">
    <source>
        <dbReference type="SAM" id="Coils"/>
    </source>
</evidence>
<proteinExistence type="predicted"/>
<dbReference type="InterPro" id="IPR013087">
    <property type="entry name" value="Znf_C2H2_type"/>
</dbReference>
<dbReference type="OrthoDB" id="6731588at2759"/>
<keyword evidence="4" id="KW-1185">Reference proteome</keyword>
<feature type="coiled-coil region" evidence="2">
    <location>
        <begin position="648"/>
        <end position="675"/>
    </location>
</feature>